<evidence type="ECO:0000256" key="1">
    <source>
        <dbReference type="PROSITE-ProRule" id="PRU00339"/>
    </source>
</evidence>
<feature type="repeat" description="TPR" evidence="1">
    <location>
        <begin position="145"/>
        <end position="178"/>
    </location>
</feature>
<proteinExistence type="predicted"/>
<reference evidence="3" key="1">
    <citation type="journal article" date="2021" name="Proc. Natl. Acad. Sci. U.S.A.">
        <title>Three genomes in the algal genus Volvox reveal the fate of a haploid sex-determining region after a transition to homothallism.</title>
        <authorList>
            <person name="Yamamoto K."/>
            <person name="Hamaji T."/>
            <person name="Kawai-Toyooka H."/>
            <person name="Matsuzaki R."/>
            <person name="Takahashi F."/>
            <person name="Nishimura Y."/>
            <person name="Kawachi M."/>
            <person name="Noguchi H."/>
            <person name="Minakuchi Y."/>
            <person name="Umen J.G."/>
            <person name="Toyoda A."/>
            <person name="Nozaki H."/>
        </authorList>
    </citation>
    <scope>NUCLEOTIDE SEQUENCE</scope>
    <source>
        <strain evidence="3">NIES-3786</strain>
    </source>
</reference>
<evidence type="ECO:0000313" key="4">
    <source>
        <dbReference type="Proteomes" id="UP000747110"/>
    </source>
</evidence>
<dbReference type="Proteomes" id="UP000747110">
    <property type="component" value="Unassembled WGS sequence"/>
</dbReference>
<feature type="region of interest" description="Disordered" evidence="2">
    <location>
        <begin position="194"/>
        <end position="231"/>
    </location>
</feature>
<sequence>MPTIQDFVDGIRQAYSISCREEDEAEPYKNKYEAADLLRKLLGERAISADGSPPSTESSKNESSSAAVSSGHQDSVSSSPDAVCGNSKVPSTSRPSEAELAEAAVRIRCGLILLETDLLADGQSSIEAGLPPLELEPETYLAWLIESYNALGALYSDRGDLTAALRWLQRAEELYRQITGTGTRHAHLVLPVARRGRRPEGGAPEQQEQQQQPTQQLTQQQQQQQQQEEEE</sequence>
<evidence type="ECO:0000256" key="2">
    <source>
        <dbReference type="SAM" id="MobiDB-lite"/>
    </source>
</evidence>
<keyword evidence="4" id="KW-1185">Reference proteome</keyword>
<comment type="caution">
    <text evidence="3">The sequence shown here is derived from an EMBL/GenBank/DDBJ whole genome shotgun (WGS) entry which is preliminary data.</text>
</comment>
<dbReference type="PROSITE" id="PS50005">
    <property type="entry name" value="TPR"/>
    <property type="match status" value="1"/>
</dbReference>
<evidence type="ECO:0000313" key="3">
    <source>
        <dbReference type="EMBL" id="GIL92542.1"/>
    </source>
</evidence>
<dbReference type="PANTHER" id="PTHR46321:SF1">
    <property type="entry name" value="KIF-BINDING PROTEIN"/>
    <property type="match status" value="1"/>
</dbReference>
<gene>
    <name evidence="3" type="ORF">Vretifemale_20061</name>
</gene>
<feature type="non-terminal residue" evidence="3">
    <location>
        <position position="231"/>
    </location>
</feature>
<dbReference type="AlphaFoldDB" id="A0A8J4D4P8"/>
<feature type="compositionally biased region" description="Low complexity" evidence="2">
    <location>
        <begin position="201"/>
        <end position="231"/>
    </location>
</feature>
<protein>
    <recommendedName>
        <fullName evidence="5">KIF-binding protein</fullName>
    </recommendedName>
</protein>
<dbReference type="EMBL" id="BNCP01000079">
    <property type="protein sequence ID" value="GIL92542.1"/>
    <property type="molecule type" value="Genomic_DNA"/>
</dbReference>
<evidence type="ECO:0008006" key="5">
    <source>
        <dbReference type="Google" id="ProtNLM"/>
    </source>
</evidence>
<organism evidence="3 4">
    <name type="scientific">Volvox reticuliferus</name>
    <dbReference type="NCBI Taxonomy" id="1737510"/>
    <lineage>
        <taxon>Eukaryota</taxon>
        <taxon>Viridiplantae</taxon>
        <taxon>Chlorophyta</taxon>
        <taxon>core chlorophytes</taxon>
        <taxon>Chlorophyceae</taxon>
        <taxon>CS clade</taxon>
        <taxon>Chlamydomonadales</taxon>
        <taxon>Volvocaceae</taxon>
        <taxon>Volvox</taxon>
    </lineage>
</organism>
<keyword evidence="1" id="KW-0802">TPR repeat</keyword>
<name>A0A8J4D4P8_9CHLO</name>
<feature type="region of interest" description="Disordered" evidence="2">
    <location>
        <begin position="45"/>
        <end position="97"/>
    </location>
</feature>
<dbReference type="InterPro" id="IPR019734">
    <property type="entry name" value="TPR_rpt"/>
</dbReference>
<dbReference type="PANTHER" id="PTHR46321">
    <property type="entry name" value="KIF1-BINDING PROTEIN"/>
    <property type="match status" value="1"/>
</dbReference>
<feature type="compositionally biased region" description="Low complexity" evidence="2">
    <location>
        <begin position="52"/>
        <end position="79"/>
    </location>
</feature>
<accession>A0A8J4D4P8</accession>
<dbReference type="OrthoDB" id="409897at2759"/>